<proteinExistence type="predicted"/>
<dbReference type="AlphaFoldDB" id="A0A1J8QWK7"/>
<feature type="compositionally biased region" description="Polar residues" evidence="1">
    <location>
        <begin position="276"/>
        <end position="285"/>
    </location>
</feature>
<evidence type="ECO:0000313" key="3">
    <source>
        <dbReference type="EMBL" id="OJA17840.1"/>
    </source>
</evidence>
<feature type="transmembrane region" description="Helical" evidence="2">
    <location>
        <begin position="130"/>
        <end position="155"/>
    </location>
</feature>
<keyword evidence="2" id="KW-0812">Transmembrane</keyword>
<dbReference type="Proteomes" id="UP000183567">
    <property type="component" value="Unassembled WGS sequence"/>
</dbReference>
<feature type="transmembrane region" description="Helical" evidence="2">
    <location>
        <begin position="211"/>
        <end position="235"/>
    </location>
</feature>
<reference evidence="3 4" key="1">
    <citation type="submission" date="2016-03" db="EMBL/GenBank/DDBJ databases">
        <title>Comparative genomics of the ectomycorrhizal sister species Rhizopogon vinicolor and Rhizopogon vesiculosus (Basidiomycota: Boletales) reveals a divergence of the mating type B locus.</title>
        <authorList>
            <person name="Mujic A.B."/>
            <person name="Kuo A."/>
            <person name="Tritt A."/>
            <person name="Lipzen A."/>
            <person name="Chen C."/>
            <person name="Johnson J."/>
            <person name="Sharma A."/>
            <person name="Barry K."/>
            <person name="Grigoriev I.V."/>
            <person name="Spatafora J.W."/>
        </authorList>
    </citation>
    <scope>NUCLEOTIDE SEQUENCE [LARGE SCALE GENOMIC DNA]</scope>
    <source>
        <strain evidence="3 4">AM-OR11-056</strain>
    </source>
</reference>
<evidence type="ECO:0008006" key="5">
    <source>
        <dbReference type="Google" id="ProtNLM"/>
    </source>
</evidence>
<feature type="transmembrane region" description="Helical" evidence="2">
    <location>
        <begin position="94"/>
        <end position="118"/>
    </location>
</feature>
<keyword evidence="4" id="KW-1185">Reference proteome</keyword>
<accession>A0A1J8QWK7</accession>
<gene>
    <name evidence="3" type="ORF">AZE42_03330</name>
</gene>
<name>A0A1J8QWK7_9AGAM</name>
<evidence type="ECO:0000313" key="4">
    <source>
        <dbReference type="Proteomes" id="UP000183567"/>
    </source>
</evidence>
<feature type="transmembrane region" description="Helical" evidence="2">
    <location>
        <begin position="12"/>
        <end position="32"/>
    </location>
</feature>
<protein>
    <recommendedName>
        <fullName evidence="5">G-protein coupled receptors family 3 profile domain-containing protein</fullName>
    </recommendedName>
</protein>
<feature type="compositionally biased region" description="Polar residues" evidence="1">
    <location>
        <begin position="294"/>
        <end position="309"/>
    </location>
</feature>
<comment type="caution">
    <text evidence="3">The sequence shown here is derived from an EMBL/GenBank/DDBJ whole genome shotgun (WGS) entry which is preliminary data.</text>
</comment>
<feature type="transmembrane region" description="Helical" evidence="2">
    <location>
        <begin position="170"/>
        <end position="191"/>
    </location>
</feature>
<feature type="transmembrane region" description="Helical" evidence="2">
    <location>
        <begin position="247"/>
        <end position="266"/>
    </location>
</feature>
<feature type="transmembrane region" description="Helical" evidence="2">
    <location>
        <begin position="53"/>
        <end position="74"/>
    </location>
</feature>
<dbReference type="OrthoDB" id="2641762at2759"/>
<dbReference type="EMBL" id="LVVM01001801">
    <property type="protein sequence ID" value="OJA17840.1"/>
    <property type="molecule type" value="Genomic_DNA"/>
</dbReference>
<organism evidence="3 4">
    <name type="scientific">Rhizopogon vesiculosus</name>
    <dbReference type="NCBI Taxonomy" id="180088"/>
    <lineage>
        <taxon>Eukaryota</taxon>
        <taxon>Fungi</taxon>
        <taxon>Dikarya</taxon>
        <taxon>Basidiomycota</taxon>
        <taxon>Agaricomycotina</taxon>
        <taxon>Agaricomycetes</taxon>
        <taxon>Agaricomycetidae</taxon>
        <taxon>Boletales</taxon>
        <taxon>Suillineae</taxon>
        <taxon>Rhizopogonaceae</taxon>
        <taxon>Rhizopogon</taxon>
    </lineage>
</organism>
<keyword evidence="2" id="KW-0472">Membrane</keyword>
<dbReference type="STRING" id="180088.A0A1J8QWK7"/>
<feature type="region of interest" description="Disordered" evidence="1">
    <location>
        <begin position="272"/>
        <end position="352"/>
    </location>
</feature>
<feature type="compositionally biased region" description="Basic and acidic residues" evidence="1">
    <location>
        <begin position="318"/>
        <end position="342"/>
    </location>
</feature>
<evidence type="ECO:0000256" key="2">
    <source>
        <dbReference type="SAM" id="Phobius"/>
    </source>
</evidence>
<evidence type="ECO:0000256" key="1">
    <source>
        <dbReference type="SAM" id="MobiDB-lite"/>
    </source>
</evidence>
<keyword evidence="2" id="KW-1133">Transmembrane helix</keyword>
<sequence length="352" mass="39418">MSASPTFAETTWLQGAILSAFLYGIVVVFFAMCWRSLWPRIRSNNSGYKKCRLFLCCVIFLFVMATILAVSDAYQTQKVFIEHRLFPGGPSAFAQTSFSLEFGIGFLLTDWCALILMIWRCMVVYRDTKLYPVICVLGGLLLVGTVVVGLLWIIIVTRPQRNIGWMSLEFLFPYLCIVLATTIFISLLTVLRLLYHRHKISRILGRGHGVIYASFAAIIVESAAVYSIFSFIYLIPFAIHDPLANALSQMLGQAQVIASLLIIFRVSEGKGWTHRAPSTDSTMASSIRMRPMPNLTTEPPTTSAAQSHLNVEITLDPETTRDESKGLQKSRYSKEYPKEYPKTDSAPVDSAV</sequence>